<feature type="repeat" description="ARM" evidence="2">
    <location>
        <begin position="398"/>
        <end position="440"/>
    </location>
</feature>
<reference evidence="5 6" key="1">
    <citation type="submission" date="2019-09" db="EMBL/GenBank/DDBJ databases">
        <title>Bird 10,000 Genomes (B10K) Project - Family phase.</title>
        <authorList>
            <person name="Zhang G."/>
        </authorList>
    </citation>
    <scope>NUCLEOTIDE SEQUENCE [LARGE SCALE GENOMIC DNA]</scope>
    <source>
        <strain evidence="5">B10K-DU-029-47</strain>
        <tissue evidence="5">Heart</tissue>
    </source>
</reference>
<dbReference type="InterPro" id="IPR011989">
    <property type="entry name" value="ARM-like"/>
</dbReference>
<dbReference type="PANTHER" id="PTHR46618">
    <property type="entry name" value="ARMADILLO REPEAT-CONTAINING PROTEIN 3"/>
    <property type="match status" value="1"/>
</dbReference>
<evidence type="ECO:0000259" key="4">
    <source>
        <dbReference type="Pfam" id="PF14381"/>
    </source>
</evidence>
<organism evidence="5 6">
    <name type="scientific">Daphoenositta chrysoptera</name>
    <name type="common">varied sittella</name>
    <dbReference type="NCBI Taxonomy" id="254528"/>
    <lineage>
        <taxon>Eukaryota</taxon>
        <taxon>Metazoa</taxon>
        <taxon>Chordata</taxon>
        <taxon>Craniata</taxon>
        <taxon>Vertebrata</taxon>
        <taxon>Euteleostomi</taxon>
        <taxon>Archelosauria</taxon>
        <taxon>Archosauria</taxon>
        <taxon>Dinosauria</taxon>
        <taxon>Saurischia</taxon>
        <taxon>Theropoda</taxon>
        <taxon>Coelurosauria</taxon>
        <taxon>Aves</taxon>
        <taxon>Neognathae</taxon>
        <taxon>Neoaves</taxon>
        <taxon>Telluraves</taxon>
        <taxon>Australaves</taxon>
        <taxon>Passeriformes</taxon>
        <taxon>Corvoidea</taxon>
        <taxon>Pachycephalidae</taxon>
        <taxon>Daphoenositta</taxon>
    </lineage>
</organism>
<dbReference type="Pfam" id="PF00514">
    <property type="entry name" value="Arm"/>
    <property type="match status" value="4"/>
</dbReference>
<feature type="non-terminal residue" evidence="5">
    <location>
        <position position="1"/>
    </location>
</feature>
<dbReference type="PANTHER" id="PTHR46618:SF1">
    <property type="entry name" value="ARMADILLO REPEAT-CONTAINING PROTEIN 3"/>
    <property type="match status" value="1"/>
</dbReference>
<evidence type="ECO:0000313" key="6">
    <source>
        <dbReference type="Proteomes" id="UP000557315"/>
    </source>
</evidence>
<evidence type="ECO:0000256" key="3">
    <source>
        <dbReference type="SAM" id="Phobius"/>
    </source>
</evidence>
<dbReference type="InterPro" id="IPR000225">
    <property type="entry name" value="Armadillo"/>
</dbReference>
<feature type="repeat" description="ARM" evidence="2">
    <location>
        <begin position="150"/>
        <end position="192"/>
    </location>
</feature>
<keyword evidence="6" id="KW-1185">Reference proteome</keyword>
<dbReference type="PROSITE" id="PS50176">
    <property type="entry name" value="ARM_REPEAT"/>
    <property type="match status" value="4"/>
</dbReference>
<dbReference type="InterPro" id="IPR055164">
    <property type="entry name" value="EDR1/CTR1/ARMC3-like_pept-like"/>
</dbReference>
<dbReference type="Proteomes" id="UP000557315">
    <property type="component" value="Unassembled WGS sequence"/>
</dbReference>
<dbReference type="Gene3D" id="1.25.10.10">
    <property type="entry name" value="Leucine-rich Repeat Variant"/>
    <property type="match status" value="1"/>
</dbReference>
<protein>
    <submittedName>
        <fullName evidence="5">ARMC3 protein</fullName>
    </submittedName>
</protein>
<keyword evidence="3" id="KW-1133">Transmembrane helix</keyword>
<evidence type="ECO:0000313" key="5">
    <source>
        <dbReference type="EMBL" id="NWV44633.1"/>
    </source>
</evidence>
<keyword evidence="3" id="KW-0472">Membrane</keyword>
<evidence type="ECO:0000256" key="2">
    <source>
        <dbReference type="PROSITE-ProRule" id="PRU00259"/>
    </source>
</evidence>
<proteinExistence type="predicted"/>
<feature type="non-terminal residue" evidence="5">
    <location>
        <position position="838"/>
    </location>
</feature>
<dbReference type="EMBL" id="VZRO01000011">
    <property type="protein sequence ID" value="NWV44633.1"/>
    <property type="molecule type" value="Genomic_DNA"/>
</dbReference>
<feature type="domain" description="EDR1/CTR1/ARMC3-like peptidase-like" evidence="4">
    <location>
        <begin position="691"/>
        <end position="825"/>
    </location>
</feature>
<feature type="repeat" description="ARM" evidence="2">
    <location>
        <begin position="356"/>
        <end position="384"/>
    </location>
</feature>
<dbReference type="Pfam" id="PF14381">
    <property type="entry name" value="EDR1_CTR1_ARMC3_pept"/>
    <property type="match status" value="1"/>
</dbReference>
<dbReference type="InterPro" id="IPR016024">
    <property type="entry name" value="ARM-type_fold"/>
</dbReference>
<keyword evidence="3" id="KW-0812">Transmembrane</keyword>
<sequence>MGKKVKKEAESPPKDVFDPLLVESKTPATAVLMLSSPENEVLAKACDALYKFASKGDENKLTLLGLGALEHLYKLLSHEDQIVRRNAVMVFGIMASNCDVKKLLRDLDVTSSLISQLTPEEDVVIHEFATLCLAHMAVEYTTKVKIVEQGGLEPLIRLLGSPDPDVTKNSIECIYLLVQDFQNRAAVRELNVIPPLLGLLESEYPVIQSLALQTLEVISKDRETRIILGENKGIDLLLNILENNELSDLHIETLAVLGNCLEDVHTLQLIQLTGSLKKLLSFLEVSTVPDIQKNAAKAITKAAHDAEIRKILHWEEVEKLLLNLLETNSDEVKVAASQAISAMCENMDSKSIFGLQGIPQLVQLLSSDNEEVKEAAVTALTNLTTASPRNTSAVAEAEGIEPLMNTLNAQRDGAVANAIAVLTNLSLQEASRASIQSHGVMSALARPLRSTNSQVQSKAAFAVAAFGCDADARTELRNAGGLGPLVQLLHSKNEEVRRNASWAVMICASDELTAIELCNLGALDILEEINLSTKRKNQFSEAALEKLLDKNLSQKYSRMGYLSSSNIITNGFYDCGQVKHGKKFLSLEELSKQELTDRRAIIFINAKPQENTAFNAVSHSVLLHKMSSSRLDKHIMWWVSTWLMVYNFFYVRKRKGKKEEEKPKEVTNVTPEVQEEINLENSLWLPPPDFILMDYINDASKAILPLTTTREQVVALAQFVADKMGGPVEIENLHNFSWELQLSEIEFELKCNIVPIGKIKRGTFYHRALLFKVIADRIGIGCSLVRGQYNRAWNEVKLVEDSPTGLLLPPQEYIVDLMFEPGCLMKQGTAKADQYKRI</sequence>
<dbReference type="SMART" id="SM00185">
    <property type="entry name" value="ARM"/>
    <property type="match status" value="10"/>
</dbReference>
<dbReference type="InterPro" id="IPR052441">
    <property type="entry name" value="Armadillo-Ser/Thr_Kinase"/>
</dbReference>
<keyword evidence="1" id="KW-0677">Repeat</keyword>
<evidence type="ECO:0000256" key="1">
    <source>
        <dbReference type="ARBA" id="ARBA00022737"/>
    </source>
</evidence>
<comment type="caution">
    <text evidence="5">The sequence shown here is derived from an EMBL/GenBank/DDBJ whole genome shotgun (WGS) entry which is preliminary data.</text>
</comment>
<feature type="repeat" description="ARM" evidence="2">
    <location>
        <begin position="480"/>
        <end position="504"/>
    </location>
</feature>
<feature type="transmembrane region" description="Helical" evidence="3">
    <location>
        <begin position="635"/>
        <end position="651"/>
    </location>
</feature>
<dbReference type="AlphaFoldDB" id="A0A7K6F0L1"/>
<dbReference type="SUPFAM" id="SSF48371">
    <property type="entry name" value="ARM repeat"/>
    <property type="match status" value="2"/>
</dbReference>
<gene>
    <name evidence="5" type="primary">Armc3</name>
    <name evidence="5" type="ORF">DAPCHR_R11403</name>
</gene>
<accession>A0A7K6F0L1</accession>
<name>A0A7K6F0L1_9CORV</name>